<name>A0A517D8F9_LIMRT</name>
<keyword evidence="1" id="KW-0614">Plasmid</keyword>
<geneLocation type="plasmid" evidence="1 2">
    <name>unnamed</name>
</geneLocation>
<dbReference type="Proteomes" id="UP000316394">
    <property type="component" value="Plasmid unnamed"/>
</dbReference>
<reference evidence="1 2" key="1">
    <citation type="submission" date="2019-07" db="EMBL/GenBank/DDBJ databases">
        <title>Gastrointestinal microbiota of Peromyscus leucopus, the white-footed mouse.</title>
        <authorList>
            <person name="Milovic A."/>
            <person name="Bassam K."/>
            <person name="Barbour A.G."/>
        </authorList>
    </citation>
    <scope>NUCLEOTIDE SEQUENCE [LARGE SCALE GENOMIC DNA]</scope>
    <source>
        <strain evidence="1 2">LL7</strain>
        <plasmid evidence="1 2">unnamed</plasmid>
    </source>
</reference>
<organism evidence="1 2">
    <name type="scientific">Limosilactobacillus reuteri</name>
    <name type="common">Lactobacillus reuteri</name>
    <dbReference type="NCBI Taxonomy" id="1598"/>
    <lineage>
        <taxon>Bacteria</taxon>
        <taxon>Bacillati</taxon>
        <taxon>Bacillota</taxon>
        <taxon>Bacilli</taxon>
        <taxon>Lactobacillales</taxon>
        <taxon>Lactobacillaceae</taxon>
        <taxon>Limosilactobacillus</taxon>
    </lineage>
</organism>
<dbReference type="AlphaFoldDB" id="A0A517D8F9"/>
<evidence type="ECO:0000313" key="1">
    <source>
        <dbReference type="EMBL" id="QDR73626.1"/>
    </source>
</evidence>
<accession>A0A517D8F9</accession>
<protein>
    <submittedName>
        <fullName evidence="1">Uncharacterized protein</fullName>
    </submittedName>
</protein>
<dbReference type="RefSeq" id="WP_144227972.1">
    <property type="nucleotide sequence ID" value="NZ_CP041677.1"/>
</dbReference>
<sequence length="108" mass="12675">MAEKECYLEVRIVAIEGEVFQTQSFFPTLEELRDAVMDDFRTSKELHQDPEWVFDNAKTLQFKDAWISKGKFVTRQVIGLTISYESLRSEVKQELILDNDEESVHDKD</sequence>
<dbReference type="EMBL" id="CP041677">
    <property type="protein sequence ID" value="QDR73626.1"/>
    <property type="molecule type" value="Genomic_DNA"/>
</dbReference>
<proteinExistence type="predicted"/>
<gene>
    <name evidence="1" type="ORF">FOD75_11050</name>
</gene>
<evidence type="ECO:0000313" key="2">
    <source>
        <dbReference type="Proteomes" id="UP000316394"/>
    </source>
</evidence>